<dbReference type="EMBL" id="JAYMGO010000025">
    <property type="protein sequence ID" value="KAL1248099.1"/>
    <property type="molecule type" value="Genomic_DNA"/>
</dbReference>
<sequence>MIHAGKESTSLSSNEPSPRSATLTRKRWGEGTDTRVRARTHTQTQAPHFCALAELGQLQTSRKKRERPCFPREASPRLALRDYGRIFKAASSYAIG</sequence>
<evidence type="ECO:0000313" key="2">
    <source>
        <dbReference type="EMBL" id="KAL1248099.1"/>
    </source>
</evidence>
<proteinExistence type="predicted"/>
<feature type="compositionally biased region" description="Polar residues" evidence="1">
    <location>
        <begin position="7"/>
        <end position="23"/>
    </location>
</feature>
<keyword evidence="3" id="KW-1185">Reference proteome</keyword>
<evidence type="ECO:0000256" key="1">
    <source>
        <dbReference type="SAM" id="MobiDB-lite"/>
    </source>
</evidence>
<feature type="region of interest" description="Disordered" evidence="1">
    <location>
        <begin position="1"/>
        <end position="45"/>
    </location>
</feature>
<protein>
    <submittedName>
        <fullName evidence="2">Uncharacterized protein</fullName>
    </submittedName>
</protein>
<organism evidence="2 3">
    <name type="scientific">Cirrhinus molitorella</name>
    <name type="common">mud carp</name>
    <dbReference type="NCBI Taxonomy" id="172907"/>
    <lineage>
        <taxon>Eukaryota</taxon>
        <taxon>Metazoa</taxon>
        <taxon>Chordata</taxon>
        <taxon>Craniata</taxon>
        <taxon>Vertebrata</taxon>
        <taxon>Euteleostomi</taxon>
        <taxon>Actinopterygii</taxon>
        <taxon>Neopterygii</taxon>
        <taxon>Teleostei</taxon>
        <taxon>Ostariophysi</taxon>
        <taxon>Cypriniformes</taxon>
        <taxon>Cyprinidae</taxon>
        <taxon>Labeoninae</taxon>
        <taxon>Labeonini</taxon>
        <taxon>Cirrhinus</taxon>
    </lineage>
</organism>
<evidence type="ECO:0000313" key="3">
    <source>
        <dbReference type="Proteomes" id="UP001558613"/>
    </source>
</evidence>
<gene>
    <name evidence="2" type="ORF">QQF64_023475</name>
</gene>
<feature type="compositionally biased region" description="Basic and acidic residues" evidence="1">
    <location>
        <begin position="27"/>
        <end position="36"/>
    </location>
</feature>
<accession>A0ABR3L8T6</accession>
<name>A0ABR3L8T6_9TELE</name>
<dbReference type="Proteomes" id="UP001558613">
    <property type="component" value="Unassembled WGS sequence"/>
</dbReference>
<reference evidence="2 3" key="1">
    <citation type="submission" date="2023-09" db="EMBL/GenBank/DDBJ databases">
        <authorList>
            <person name="Wang M."/>
        </authorList>
    </citation>
    <scope>NUCLEOTIDE SEQUENCE [LARGE SCALE GENOMIC DNA]</scope>
    <source>
        <strain evidence="2">GT-2023</strain>
        <tissue evidence="2">Liver</tissue>
    </source>
</reference>
<comment type="caution">
    <text evidence="2">The sequence shown here is derived from an EMBL/GenBank/DDBJ whole genome shotgun (WGS) entry which is preliminary data.</text>
</comment>